<keyword evidence="8" id="KW-0808">Transferase</keyword>
<dbReference type="GO" id="GO:0004674">
    <property type="term" value="F:protein serine/threonine kinase activity"/>
    <property type="evidence" value="ECO:0007669"/>
    <property type="project" value="UniProtKB-KW"/>
</dbReference>
<protein>
    <recommendedName>
        <fullName evidence="4">Serine/threonine-protein kinase ULK3</fullName>
        <ecNumber evidence="2">2.7.11.1</ecNumber>
        <ecNumber evidence="3">3.6.4.6</ecNumber>
    </recommendedName>
    <alternativeName>
        <fullName evidence="16">Unc-51-like kinase 3</fullName>
    </alternativeName>
</protein>
<feature type="domain" description="Protein kinase" evidence="23">
    <location>
        <begin position="30"/>
        <end position="286"/>
    </location>
</feature>
<evidence type="ECO:0000259" key="23">
    <source>
        <dbReference type="PROSITE" id="PS50011"/>
    </source>
</evidence>
<dbReference type="GO" id="GO:0005776">
    <property type="term" value="C:autophagosome"/>
    <property type="evidence" value="ECO:0007669"/>
    <property type="project" value="TreeGrafter"/>
</dbReference>
<dbReference type="GO" id="GO:0042594">
    <property type="term" value="P:response to starvation"/>
    <property type="evidence" value="ECO:0007669"/>
    <property type="project" value="TreeGrafter"/>
</dbReference>
<dbReference type="AlphaFoldDB" id="A0AAE0TH25"/>
<dbReference type="GO" id="GO:0061709">
    <property type="term" value="P:reticulophagy"/>
    <property type="evidence" value="ECO:0007669"/>
    <property type="project" value="TreeGrafter"/>
</dbReference>
<feature type="binding site" evidence="20">
    <location>
        <position position="64"/>
    </location>
    <ligand>
        <name>ATP</name>
        <dbReference type="ChEBI" id="CHEBI:30616"/>
    </ligand>
</feature>
<keyword evidence="11" id="KW-0418">Kinase</keyword>
<keyword evidence="12" id="KW-0378">Hydrolase</keyword>
<comment type="catalytic activity">
    <reaction evidence="19">
        <text>ATP + H2O = ADP + phosphate + H(+)</text>
        <dbReference type="Rhea" id="RHEA:13065"/>
        <dbReference type="ChEBI" id="CHEBI:15377"/>
        <dbReference type="ChEBI" id="CHEBI:15378"/>
        <dbReference type="ChEBI" id="CHEBI:30616"/>
        <dbReference type="ChEBI" id="CHEBI:43474"/>
        <dbReference type="ChEBI" id="CHEBI:456216"/>
        <dbReference type="EC" id="3.6.4.6"/>
    </reaction>
</comment>
<evidence type="ECO:0000256" key="3">
    <source>
        <dbReference type="ARBA" id="ARBA00012674"/>
    </source>
</evidence>
<keyword evidence="7 21" id="KW-0723">Serine/threonine-protein kinase</keyword>
<evidence type="ECO:0000256" key="8">
    <source>
        <dbReference type="ARBA" id="ARBA00022679"/>
    </source>
</evidence>
<dbReference type="FunFam" id="1.20.58.80:FF:000004">
    <property type="entry name" value="Vacuolar protein sorting-associated protein 4"/>
    <property type="match status" value="1"/>
</dbReference>
<evidence type="ECO:0000256" key="16">
    <source>
        <dbReference type="ARBA" id="ARBA00032242"/>
    </source>
</evidence>
<dbReference type="CDD" id="cd14121">
    <property type="entry name" value="STKc_ULK3"/>
    <property type="match status" value="1"/>
</dbReference>
<dbReference type="Gene3D" id="1.10.510.10">
    <property type="entry name" value="Transferase(Phosphotransferase) domain 1"/>
    <property type="match status" value="1"/>
</dbReference>
<keyword evidence="25" id="KW-1185">Reference proteome</keyword>
<keyword evidence="10 20" id="KW-0547">Nucleotide-binding</keyword>
<evidence type="ECO:0000256" key="20">
    <source>
        <dbReference type="PROSITE-ProRule" id="PRU10141"/>
    </source>
</evidence>
<keyword evidence="14" id="KW-0653">Protein transport</keyword>
<evidence type="ECO:0000256" key="17">
    <source>
        <dbReference type="ARBA" id="ARBA00047899"/>
    </source>
</evidence>
<evidence type="ECO:0000256" key="4">
    <source>
        <dbReference type="ARBA" id="ARBA00021644"/>
    </source>
</evidence>
<gene>
    <name evidence="24" type="ORF">CHS0354_022315</name>
</gene>
<evidence type="ECO:0000256" key="6">
    <source>
        <dbReference type="ARBA" id="ARBA00022490"/>
    </source>
</evidence>
<dbReference type="GO" id="GO:0010506">
    <property type="term" value="P:regulation of autophagy"/>
    <property type="evidence" value="ECO:0007669"/>
    <property type="project" value="InterPro"/>
</dbReference>
<evidence type="ECO:0000256" key="19">
    <source>
        <dbReference type="ARBA" id="ARBA00048883"/>
    </source>
</evidence>
<feature type="region of interest" description="Disordered" evidence="22">
    <location>
        <begin position="1"/>
        <end position="20"/>
    </location>
</feature>
<keyword evidence="9" id="KW-0677">Repeat</keyword>
<dbReference type="SMART" id="SM00745">
    <property type="entry name" value="MIT"/>
    <property type="match status" value="2"/>
</dbReference>
<evidence type="ECO:0000256" key="21">
    <source>
        <dbReference type="RuleBase" id="RU000304"/>
    </source>
</evidence>
<dbReference type="PROSITE" id="PS50011">
    <property type="entry name" value="PROTEIN_KINASE_DOM"/>
    <property type="match status" value="1"/>
</dbReference>
<evidence type="ECO:0000256" key="5">
    <source>
        <dbReference type="ARBA" id="ARBA00022448"/>
    </source>
</evidence>
<dbReference type="InterPro" id="IPR017441">
    <property type="entry name" value="Protein_kinase_ATP_BS"/>
</dbReference>
<reference evidence="24" key="1">
    <citation type="journal article" date="2021" name="Genome Biol. Evol.">
        <title>A High-Quality Reference Genome for a Parasitic Bivalve with Doubly Uniparental Inheritance (Bivalvia: Unionida).</title>
        <authorList>
            <person name="Smith C.H."/>
        </authorList>
    </citation>
    <scope>NUCLEOTIDE SEQUENCE</scope>
    <source>
        <strain evidence="24">CHS0354</strain>
    </source>
</reference>
<comment type="similarity">
    <text evidence="21">Belongs to the protein kinase superfamily.</text>
</comment>
<evidence type="ECO:0000256" key="12">
    <source>
        <dbReference type="ARBA" id="ARBA00022801"/>
    </source>
</evidence>
<dbReference type="InterPro" id="IPR000719">
    <property type="entry name" value="Prot_kinase_dom"/>
</dbReference>
<dbReference type="FunFam" id="3.30.200.20:FF:000042">
    <property type="entry name" value="Aurora kinase A"/>
    <property type="match status" value="1"/>
</dbReference>
<evidence type="ECO:0000256" key="14">
    <source>
        <dbReference type="ARBA" id="ARBA00022927"/>
    </source>
</evidence>
<comment type="catalytic activity">
    <reaction evidence="18">
        <text>L-seryl-[protein] + ATP = O-phospho-L-seryl-[protein] + ADP + H(+)</text>
        <dbReference type="Rhea" id="RHEA:17989"/>
        <dbReference type="Rhea" id="RHEA-COMP:9863"/>
        <dbReference type="Rhea" id="RHEA-COMP:11604"/>
        <dbReference type="ChEBI" id="CHEBI:15378"/>
        <dbReference type="ChEBI" id="CHEBI:29999"/>
        <dbReference type="ChEBI" id="CHEBI:30616"/>
        <dbReference type="ChEBI" id="CHEBI:83421"/>
        <dbReference type="ChEBI" id="CHEBI:456216"/>
        <dbReference type="EC" id="2.7.11.1"/>
    </reaction>
</comment>
<keyword evidence="13 20" id="KW-0067">ATP-binding</keyword>
<dbReference type="Pfam" id="PF04212">
    <property type="entry name" value="MIT"/>
    <property type="match status" value="2"/>
</dbReference>
<dbReference type="Proteomes" id="UP001195483">
    <property type="component" value="Unassembled WGS sequence"/>
</dbReference>
<keyword evidence="6" id="KW-0963">Cytoplasm</keyword>
<dbReference type="EMBL" id="JAEAOA010001352">
    <property type="protein sequence ID" value="KAK3610250.1"/>
    <property type="molecule type" value="Genomic_DNA"/>
</dbReference>
<evidence type="ECO:0000256" key="7">
    <source>
        <dbReference type="ARBA" id="ARBA00022527"/>
    </source>
</evidence>
<evidence type="ECO:0000256" key="1">
    <source>
        <dbReference type="ARBA" id="ARBA00004496"/>
    </source>
</evidence>
<dbReference type="InterPro" id="IPR036181">
    <property type="entry name" value="MIT_dom_sf"/>
</dbReference>
<dbReference type="FunFam" id="1.10.510.10:FF:000241">
    <property type="entry name" value="Putative serine/threonine-protein kinase ULK3"/>
    <property type="match status" value="1"/>
</dbReference>
<dbReference type="Gene3D" id="3.30.200.20">
    <property type="entry name" value="Phosphorylase Kinase, domain 1"/>
    <property type="match status" value="1"/>
</dbReference>
<dbReference type="InterPro" id="IPR011009">
    <property type="entry name" value="Kinase-like_dom_sf"/>
</dbReference>
<dbReference type="PANTHER" id="PTHR24348">
    <property type="entry name" value="SERINE/THREONINE-PROTEIN KINASE UNC-51-RELATED"/>
    <property type="match status" value="1"/>
</dbReference>
<dbReference type="GO" id="GO:0005829">
    <property type="term" value="C:cytosol"/>
    <property type="evidence" value="ECO:0007669"/>
    <property type="project" value="TreeGrafter"/>
</dbReference>
<evidence type="ECO:0000256" key="10">
    <source>
        <dbReference type="ARBA" id="ARBA00022741"/>
    </source>
</evidence>
<dbReference type="PROSITE" id="PS00108">
    <property type="entry name" value="PROTEIN_KINASE_ST"/>
    <property type="match status" value="1"/>
</dbReference>
<evidence type="ECO:0000256" key="18">
    <source>
        <dbReference type="ARBA" id="ARBA00048679"/>
    </source>
</evidence>
<dbReference type="GO" id="GO:0034045">
    <property type="term" value="C:phagophore assembly site membrane"/>
    <property type="evidence" value="ECO:0007669"/>
    <property type="project" value="TreeGrafter"/>
</dbReference>
<evidence type="ECO:0000256" key="2">
    <source>
        <dbReference type="ARBA" id="ARBA00012513"/>
    </source>
</evidence>
<dbReference type="InterPro" id="IPR045269">
    <property type="entry name" value="Atg1-like"/>
</dbReference>
<dbReference type="EC" id="2.7.11.1" evidence="2"/>
<evidence type="ECO:0000256" key="9">
    <source>
        <dbReference type="ARBA" id="ARBA00022737"/>
    </source>
</evidence>
<dbReference type="PANTHER" id="PTHR24348:SF65">
    <property type="entry name" value="SERINE_THREONINE-PROTEIN KINASE ULK3"/>
    <property type="match status" value="1"/>
</dbReference>
<dbReference type="InterPro" id="IPR008271">
    <property type="entry name" value="Ser/Thr_kinase_AS"/>
</dbReference>
<comment type="catalytic activity">
    <reaction evidence="17">
        <text>L-threonyl-[protein] + ATP = O-phospho-L-threonyl-[protein] + ADP + H(+)</text>
        <dbReference type="Rhea" id="RHEA:46608"/>
        <dbReference type="Rhea" id="RHEA-COMP:11060"/>
        <dbReference type="Rhea" id="RHEA-COMP:11605"/>
        <dbReference type="ChEBI" id="CHEBI:15378"/>
        <dbReference type="ChEBI" id="CHEBI:30013"/>
        <dbReference type="ChEBI" id="CHEBI:30616"/>
        <dbReference type="ChEBI" id="CHEBI:61977"/>
        <dbReference type="ChEBI" id="CHEBI:456216"/>
        <dbReference type="EC" id="2.7.11.1"/>
    </reaction>
</comment>
<dbReference type="InterPro" id="IPR007330">
    <property type="entry name" value="MIT_dom"/>
</dbReference>
<dbReference type="GO" id="GO:0000045">
    <property type="term" value="P:autophagosome assembly"/>
    <property type="evidence" value="ECO:0007669"/>
    <property type="project" value="TreeGrafter"/>
</dbReference>
<dbReference type="PROSITE" id="PS00107">
    <property type="entry name" value="PROTEIN_KINASE_ATP"/>
    <property type="match status" value="1"/>
</dbReference>
<organism evidence="24 25">
    <name type="scientific">Potamilus streckersoni</name>
    <dbReference type="NCBI Taxonomy" id="2493646"/>
    <lineage>
        <taxon>Eukaryota</taxon>
        <taxon>Metazoa</taxon>
        <taxon>Spiralia</taxon>
        <taxon>Lophotrochozoa</taxon>
        <taxon>Mollusca</taxon>
        <taxon>Bivalvia</taxon>
        <taxon>Autobranchia</taxon>
        <taxon>Heteroconchia</taxon>
        <taxon>Palaeoheterodonta</taxon>
        <taxon>Unionida</taxon>
        <taxon>Unionoidea</taxon>
        <taxon>Unionidae</taxon>
        <taxon>Ambleminae</taxon>
        <taxon>Lampsilini</taxon>
        <taxon>Potamilus</taxon>
    </lineage>
</organism>
<evidence type="ECO:0000256" key="13">
    <source>
        <dbReference type="ARBA" id="ARBA00022840"/>
    </source>
</evidence>
<dbReference type="GO" id="GO:0015031">
    <property type="term" value="P:protein transport"/>
    <property type="evidence" value="ECO:0007669"/>
    <property type="project" value="UniProtKB-KW"/>
</dbReference>
<sequence length="499" mass="56894">MSRPSTCIPNSSSSSKPSGGLSIVPKLREFVFTEKLGSGSYATVYKAYRKGGLREVVAIKCVLKSTLTKASTENLLTEIGLLKKLNHDNIVELKDFQWDDTYIYLIMEYCSGGDLSQFIRSKRKLPEHAVRRFLRQLVSALQYLREHNVAHMDLKPQNILITSPTHPVLKIADFGFAKHLFQGDELHALRGSPLYMAPEIICKGQYDARVDLWSTGVILYECLFGRAPFASRSFKELEEKIRDPGPVELPFGVEISDNCRDFLLRLLQRDPDKRITFDDFFNHPFLDLRHAPSSNCLPEAVKLVQEAVSRDQAGQHQKAVKLYCSAIEFFIPAIKYEKNPVKKDALRTKVKEYMDRAEELKQSLKPHKDTEGTLQRAQSRDSKQELMDLFQDSAEMVAALKLMQAAEMEEEKEDYESADRHYELGLEVIIKALQDEPKGRKKDLLGDCVHKWLSKAEEIKNYLAVKKLKTSEPSEASQQDEDTYRSIFSTIGADQCCIQ</sequence>
<dbReference type="GO" id="GO:0016787">
    <property type="term" value="F:hydrolase activity"/>
    <property type="evidence" value="ECO:0007669"/>
    <property type="project" value="UniProtKB-KW"/>
</dbReference>
<dbReference type="Gene3D" id="1.20.58.80">
    <property type="entry name" value="Phosphotransferase system, lactose/cellobiose-type IIA subunit"/>
    <property type="match status" value="2"/>
</dbReference>
<dbReference type="EC" id="3.6.4.6" evidence="3"/>
<dbReference type="GO" id="GO:0005524">
    <property type="term" value="F:ATP binding"/>
    <property type="evidence" value="ECO:0007669"/>
    <property type="project" value="UniProtKB-UniRule"/>
</dbReference>
<dbReference type="Pfam" id="PF00069">
    <property type="entry name" value="Pkinase"/>
    <property type="match status" value="1"/>
</dbReference>
<name>A0AAE0TH25_9BIVA</name>
<reference evidence="24" key="2">
    <citation type="journal article" date="2021" name="Genome Biol. Evol.">
        <title>Developing a high-quality reference genome for a parasitic bivalve with doubly uniparental inheritance (Bivalvia: Unionida).</title>
        <authorList>
            <person name="Smith C.H."/>
        </authorList>
    </citation>
    <scope>NUCLEOTIDE SEQUENCE</scope>
    <source>
        <strain evidence="24">CHS0354</strain>
        <tissue evidence="24">Mantle</tissue>
    </source>
</reference>
<evidence type="ECO:0000256" key="22">
    <source>
        <dbReference type="SAM" id="MobiDB-lite"/>
    </source>
</evidence>
<comment type="caution">
    <text evidence="24">The sequence shown here is derived from an EMBL/GenBank/DDBJ whole genome shotgun (WGS) entry which is preliminary data.</text>
</comment>
<dbReference type="SUPFAM" id="SSF116846">
    <property type="entry name" value="MIT domain"/>
    <property type="match status" value="2"/>
</dbReference>
<evidence type="ECO:0000256" key="11">
    <source>
        <dbReference type="ARBA" id="ARBA00022777"/>
    </source>
</evidence>
<evidence type="ECO:0000256" key="15">
    <source>
        <dbReference type="ARBA" id="ARBA00023006"/>
    </source>
</evidence>
<proteinExistence type="inferred from homology"/>
<dbReference type="GO" id="GO:0000422">
    <property type="term" value="P:autophagy of mitochondrion"/>
    <property type="evidence" value="ECO:0007669"/>
    <property type="project" value="TreeGrafter"/>
</dbReference>
<accession>A0AAE0TH25</accession>
<keyword evidence="5" id="KW-0813">Transport</keyword>
<dbReference type="SMART" id="SM00220">
    <property type="entry name" value="S_TKc"/>
    <property type="match status" value="1"/>
</dbReference>
<keyword evidence="15" id="KW-0072">Autophagy</keyword>
<evidence type="ECO:0000313" key="24">
    <source>
        <dbReference type="EMBL" id="KAK3610250.1"/>
    </source>
</evidence>
<reference evidence="24" key="3">
    <citation type="submission" date="2023-05" db="EMBL/GenBank/DDBJ databases">
        <authorList>
            <person name="Smith C.H."/>
        </authorList>
    </citation>
    <scope>NUCLEOTIDE SEQUENCE</scope>
    <source>
        <strain evidence="24">CHS0354</strain>
        <tissue evidence="24">Mantle</tissue>
    </source>
</reference>
<evidence type="ECO:0000313" key="25">
    <source>
        <dbReference type="Proteomes" id="UP001195483"/>
    </source>
</evidence>
<comment type="subcellular location">
    <subcellularLocation>
        <location evidence="1">Cytoplasm</location>
    </subcellularLocation>
</comment>
<dbReference type="GO" id="GO:0034727">
    <property type="term" value="P:piecemeal microautophagy of the nucleus"/>
    <property type="evidence" value="ECO:0007669"/>
    <property type="project" value="TreeGrafter"/>
</dbReference>
<dbReference type="SUPFAM" id="SSF56112">
    <property type="entry name" value="Protein kinase-like (PK-like)"/>
    <property type="match status" value="1"/>
</dbReference>